<accession>G2Y6X7</accession>
<dbReference type="Proteomes" id="UP000008177">
    <property type="component" value="Unplaced contigs"/>
</dbReference>
<dbReference type="AlphaFoldDB" id="G2Y6X7"/>
<gene>
    <name evidence="1" type="ORF">BofuT4_P107630.1</name>
</gene>
<evidence type="ECO:0000313" key="1">
    <source>
        <dbReference type="EMBL" id="CCD48379.1"/>
    </source>
</evidence>
<dbReference type="EMBL" id="FQ790293">
    <property type="protein sequence ID" value="CCD48379.1"/>
    <property type="molecule type" value="Genomic_DNA"/>
</dbReference>
<organism evidence="1 2">
    <name type="scientific">Botryotinia fuckeliana (strain T4)</name>
    <name type="common">Noble rot fungus</name>
    <name type="synonym">Botrytis cinerea</name>
    <dbReference type="NCBI Taxonomy" id="999810"/>
    <lineage>
        <taxon>Eukaryota</taxon>
        <taxon>Fungi</taxon>
        <taxon>Dikarya</taxon>
        <taxon>Ascomycota</taxon>
        <taxon>Pezizomycotina</taxon>
        <taxon>Leotiomycetes</taxon>
        <taxon>Helotiales</taxon>
        <taxon>Sclerotiniaceae</taxon>
        <taxon>Botrytis</taxon>
    </lineage>
</organism>
<name>G2Y6X7_BOTF4</name>
<proteinExistence type="predicted"/>
<reference evidence="2" key="1">
    <citation type="journal article" date="2011" name="PLoS Genet.">
        <title>Genomic analysis of the necrotrophic fungal pathogens Sclerotinia sclerotiorum and Botrytis cinerea.</title>
        <authorList>
            <person name="Amselem J."/>
            <person name="Cuomo C.A."/>
            <person name="van Kan J.A."/>
            <person name="Viaud M."/>
            <person name="Benito E.P."/>
            <person name="Couloux A."/>
            <person name="Coutinho P.M."/>
            <person name="de Vries R.P."/>
            <person name="Dyer P.S."/>
            <person name="Fillinger S."/>
            <person name="Fournier E."/>
            <person name="Gout L."/>
            <person name="Hahn M."/>
            <person name="Kohn L."/>
            <person name="Lapalu N."/>
            <person name="Plummer K.M."/>
            <person name="Pradier J.M."/>
            <person name="Quevillon E."/>
            <person name="Sharon A."/>
            <person name="Simon A."/>
            <person name="ten Have A."/>
            <person name="Tudzynski B."/>
            <person name="Tudzynski P."/>
            <person name="Wincker P."/>
            <person name="Andrew M."/>
            <person name="Anthouard V."/>
            <person name="Beever R.E."/>
            <person name="Beffa R."/>
            <person name="Benoit I."/>
            <person name="Bouzid O."/>
            <person name="Brault B."/>
            <person name="Chen Z."/>
            <person name="Choquer M."/>
            <person name="Collemare J."/>
            <person name="Cotton P."/>
            <person name="Danchin E.G."/>
            <person name="Da Silva C."/>
            <person name="Gautier A."/>
            <person name="Giraud C."/>
            <person name="Giraud T."/>
            <person name="Gonzalez C."/>
            <person name="Grossetete S."/>
            <person name="Guldener U."/>
            <person name="Henrissat B."/>
            <person name="Howlett B.J."/>
            <person name="Kodira C."/>
            <person name="Kretschmer M."/>
            <person name="Lappartient A."/>
            <person name="Leroch M."/>
            <person name="Levis C."/>
            <person name="Mauceli E."/>
            <person name="Neuveglise C."/>
            <person name="Oeser B."/>
            <person name="Pearson M."/>
            <person name="Poulain J."/>
            <person name="Poussereau N."/>
            <person name="Quesneville H."/>
            <person name="Rascle C."/>
            <person name="Schumacher J."/>
            <person name="Segurens B."/>
            <person name="Sexton A."/>
            <person name="Silva E."/>
            <person name="Sirven C."/>
            <person name="Soanes D.M."/>
            <person name="Talbot N.J."/>
            <person name="Templeton M."/>
            <person name="Yandava C."/>
            <person name="Yarden O."/>
            <person name="Zeng Q."/>
            <person name="Rollins J.A."/>
            <person name="Lebrun M.H."/>
            <person name="Dickman M."/>
        </authorList>
    </citation>
    <scope>NUCLEOTIDE SEQUENCE [LARGE SCALE GENOMIC DNA]</scope>
    <source>
        <strain evidence="2">T4</strain>
    </source>
</reference>
<protein>
    <submittedName>
        <fullName evidence="1">Uncharacterized protein</fullName>
    </submittedName>
</protein>
<sequence>MHTYPHPRFYTWRENHHVTTSKESFSMQPRTQWFLSREICRKLYMLPEHKYAV</sequence>
<dbReference type="HOGENOM" id="CLU_3068392_0_0_1"/>
<dbReference type="InParanoid" id="G2Y6X7"/>
<evidence type="ECO:0000313" key="2">
    <source>
        <dbReference type="Proteomes" id="UP000008177"/>
    </source>
</evidence>